<accession>A0A7S4EB86</accession>
<dbReference type="InterPro" id="IPR036910">
    <property type="entry name" value="HMG_box_dom_sf"/>
</dbReference>
<dbReference type="Pfam" id="PF00505">
    <property type="entry name" value="HMG_box"/>
    <property type="match status" value="2"/>
</dbReference>
<keyword evidence="10" id="KW-1185">Reference proteome</keyword>
<dbReference type="InterPro" id="IPR009071">
    <property type="entry name" value="HMG_box_dom"/>
</dbReference>
<dbReference type="OrthoDB" id="46818at2759"/>
<dbReference type="SMART" id="SM00398">
    <property type="entry name" value="HMG"/>
    <property type="match status" value="2"/>
</dbReference>
<evidence type="ECO:0000313" key="9">
    <source>
        <dbReference type="EMBL" id="CAH0364233.1"/>
    </source>
</evidence>
<dbReference type="PANTHER" id="PTHR48112">
    <property type="entry name" value="HIGH MOBILITY GROUP PROTEIN DSP1"/>
    <property type="match status" value="1"/>
</dbReference>
<keyword evidence="3 4" id="KW-0539">Nucleus</keyword>
<dbReference type="EMBL" id="CAKKNE010000001">
    <property type="protein sequence ID" value="CAH0364233.1"/>
    <property type="molecule type" value="Genomic_DNA"/>
</dbReference>
<feature type="region of interest" description="Disordered" evidence="5">
    <location>
        <begin position="31"/>
        <end position="53"/>
    </location>
</feature>
<evidence type="ECO:0008006" key="11">
    <source>
        <dbReference type="Google" id="ProtNLM"/>
    </source>
</evidence>
<dbReference type="GO" id="GO:0003677">
    <property type="term" value="F:DNA binding"/>
    <property type="evidence" value="ECO:0007669"/>
    <property type="project" value="UniProtKB-UniRule"/>
</dbReference>
<proteinExistence type="predicted"/>
<dbReference type="AlphaFoldDB" id="A0A7S4EB86"/>
<evidence type="ECO:0000313" key="10">
    <source>
        <dbReference type="Proteomes" id="UP000789595"/>
    </source>
</evidence>
<evidence type="ECO:0000259" key="7">
    <source>
        <dbReference type="PROSITE" id="PS50800"/>
    </source>
</evidence>
<feature type="DNA-binding region" description="HMG box" evidence="4">
    <location>
        <begin position="50"/>
        <end position="121"/>
    </location>
</feature>
<feature type="domain" description="HMG box" evidence="6">
    <location>
        <begin position="50"/>
        <end position="121"/>
    </location>
</feature>
<evidence type="ECO:0000313" key="8">
    <source>
        <dbReference type="EMBL" id="CAE0701324.1"/>
    </source>
</evidence>
<evidence type="ECO:0000256" key="2">
    <source>
        <dbReference type="ARBA" id="ARBA00023125"/>
    </source>
</evidence>
<dbReference type="PANTHER" id="PTHR48112:SF32">
    <property type="entry name" value="HIGH MOBILITY GROUP PROTEIN B3"/>
    <property type="match status" value="1"/>
</dbReference>
<dbReference type="PROSITE" id="PS50800">
    <property type="entry name" value="SAP"/>
    <property type="match status" value="1"/>
</dbReference>
<keyword evidence="2 4" id="KW-0238">DNA-binding</keyword>
<feature type="domain" description="SAP" evidence="7">
    <location>
        <begin position="334"/>
        <end position="368"/>
    </location>
</feature>
<protein>
    <recommendedName>
        <fullName evidence="11">HMG box domain-containing protein</fullName>
    </recommendedName>
</protein>
<comment type="subcellular location">
    <subcellularLocation>
        <location evidence="1">Nucleus</location>
    </subcellularLocation>
</comment>
<feature type="DNA-binding region" description="HMG box" evidence="4">
    <location>
        <begin position="132"/>
        <end position="197"/>
    </location>
</feature>
<dbReference type="GO" id="GO:0005634">
    <property type="term" value="C:nucleus"/>
    <property type="evidence" value="ECO:0007669"/>
    <property type="project" value="UniProtKB-SubCell"/>
</dbReference>
<gene>
    <name evidence="8" type="ORF">PCAL00307_LOCUS16760</name>
    <name evidence="9" type="ORF">PECAL_1P05870</name>
</gene>
<dbReference type="Gene3D" id="1.10.30.10">
    <property type="entry name" value="High mobility group box domain"/>
    <property type="match status" value="2"/>
</dbReference>
<evidence type="ECO:0000256" key="5">
    <source>
        <dbReference type="SAM" id="MobiDB-lite"/>
    </source>
</evidence>
<reference evidence="9" key="2">
    <citation type="submission" date="2021-11" db="EMBL/GenBank/DDBJ databases">
        <authorList>
            <consortium name="Genoscope - CEA"/>
            <person name="William W."/>
        </authorList>
    </citation>
    <scope>NUCLEOTIDE SEQUENCE</scope>
</reference>
<dbReference type="EMBL" id="HBIW01019482">
    <property type="protein sequence ID" value="CAE0701324.1"/>
    <property type="molecule type" value="Transcribed_RNA"/>
</dbReference>
<dbReference type="InterPro" id="IPR050342">
    <property type="entry name" value="HMGB"/>
</dbReference>
<dbReference type="InterPro" id="IPR003034">
    <property type="entry name" value="SAP_dom"/>
</dbReference>
<organism evidence="8">
    <name type="scientific">Pelagomonas calceolata</name>
    <dbReference type="NCBI Taxonomy" id="35677"/>
    <lineage>
        <taxon>Eukaryota</taxon>
        <taxon>Sar</taxon>
        <taxon>Stramenopiles</taxon>
        <taxon>Ochrophyta</taxon>
        <taxon>Pelagophyceae</taxon>
        <taxon>Pelagomonadales</taxon>
        <taxon>Pelagomonadaceae</taxon>
        <taxon>Pelagomonas</taxon>
    </lineage>
</organism>
<feature type="region of interest" description="Disordered" evidence="5">
    <location>
        <begin position="274"/>
        <end position="319"/>
    </location>
</feature>
<dbReference type="CDD" id="cd00084">
    <property type="entry name" value="HMG-box_SF"/>
    <property type="match status" value="2"/>
</dbReference>
<sequence length="415" mass="45817">MDSPYAYAAPVQASLGAPLLAPPLVPAAVATMPAPQKKTVARPGTGPKKPKRPKTAYHFFFDAERKAALDAAPDREKVDNNMLSRQLGQRWKAMDANARRRWDELAKGAKEDYDEAVRLFEAQGGRMHDVTPTKPLSAYMLYFRAKHQAQKPDEKVTDFAKVTGAEWKALSDQDKQPFHESAKKQRDLYDNQVAFCAKSCDQLIGEKFLDGRPSVMAFARVALFDAGTAQENADEARAAYHVVYDDQSRGQETLSLGELKARVCGDERAAKRAAARVDAAQKKRKAMPPPPMYQVPVDKKPKITKKPPPPPDDEPEPFTDNEILNVLRLTRRVAAGANVGNLKKLCAAAGLANVGSKAQLASRLERFLREKNFEAHPFIPSHADNLLPFAEFDAKYQAMTVLEISAVEKVVAGLL</sequence>
<evidence type="ECO:0000256" key="1">
    <source>
        <dbReference type="ARBA" id="ARBA00004123"/>
    </source>
</evidence>
<dbReference type="Proteomes" id="UP000789595">
    <property type="component" value="Unassembled WGS sequence"/>
</dbReference>
<feature type="domain" description="HMG box" evidence="6">
    <location>
        <begin position="132"/>
        <end position="197"/>
    </location>
</feature>
<evidence type="ECO:0000256" key="3">
    <source>
        <dbReference type="ARBA" id="ARBA00023242"/>
    </source>
</evidence>
<reference evidence="8" key="1">
    <citation type="submission" date="2021-01" db="EMBL/GenBank/DDBJ databases">
        <authorList>
            <person name="Corre E."/>
            <person name="Pelletier E."/>
            <person name="Niang G."/>
            <person name="Scheremetjew M."/>
            <person name="Finn R."/>
            <person name="Kale V."/>
            <person name="Holt S."/>
            <person name="Cochrane G."/>
            <person name="Meng A."/>
            <person name="Brown T."/>
            <person name="Cohen L."/>
        </authorList>
    </citation>
    <scope>NUCLEOTIDE SEQUENCE</scope>
    <source>
        <strain evidence="8">CCMP1756</strain>
    </source>
</reference>
<evidence type="ECO:0000259" key="6">
    <source>
        <dbReference type="PROSITE" id="PS50118"/>
    </source>
</evidence>
<dbReference type="PROSITE" id="PS50118">
    <property type="entry name" value="HMG_BOX_2"/>
    <property type="match status" value="2"/>
</dbReference>
<name>A0A7S4EB86_9STRA</name>
<dbReference type="SUPFAM" id="SSF47095">
    <property type="entry name" value="HMG-box"/>
    <property type="match status" value="2"/>
</dbReference>
<evidence type="ECO:0000256" key="4">
    <source>
        <dbReference type="PROSITE-ProRule" id="PRU00267"/>
    </source>
</evidence>